<name>A0A392S0C9_9FABA</name>
<evidence type="ECO:0000313" key="2">
    <source>
        <dbReference type="Proteomes" id="UP000265520"/>
    </source>
</evidence>
<reference evidence="1 2" key="1">
    <citation type="journal article" date="2018" name="Front. Plant Sci.">
        <title>Red Clover (Trifolium pratense) and Zigzag Clover (T. medium) - A Picture of Genomic Similarities and Differences.</title>
        <authorList>
            <person name="Dluhosova J."/>
            <person name="Istvanek J."/>
            <person name="Nedelnik J."/>
            <person name="Repkova J."/>
        </authorList>
    </citation>
    <scope>NUCLEOTIDE SEQUENCE [LARGE SCALE GENOMIC DNA]</scope>
    <source>
        <strain evidence="2">cv. 10/8</strain>
        <tissue evidence="1">Leaf</tissue>
    </source>
</reference>
<protein>
    <submittedName>
        <fullName evidence="1">Uncharacterized protein</fullName>
    </submittedName>
</protein>
<dbReference type="AlphaFoldDB" id="A0A392S0C9"/>
<keyword evidence="2" id="KW-1185">Reference proteome</keyword>
<proteinExistence type="predicted"/>
<dbReference type="Proteomes" id="UP000265520">
    <property type="component" value="Unassembled WGS sequence"/>
</dbReference>
<sequence length="22" mass="2598">DEYCNWCSDNGENSGSVFQWRT</sequence>
<comment type="caution">
    <text evidence="1">The sequence shown here is derived from an EMBL/GenBank/DDBJ whole genome shotgun (WGS) entry which is preliminary data.</text>
</comment>
<accession>A0A392S0C9</accession>
<feature type="non-terminal residue" evidence="1">
    <location>
        <position position="1"/>
    </location>
</feature>
<dbReference type="EMBL" id="LXQA010290790">
    <property type="protein sequence ID" value="MCI41325.1"/>
    <property type="molecule type" value="Genomic_DNA"/>
</dbReference>
<evidence type="ECO:0000313" key="1">
    <source>
        <dbReference type="EMBL" id="MCI41325.1"/>
    </source>
</evidence>
<organism evidence="1 2">
    <name type="scientific">Trifolium medium</name>
    <dbReference type="NCBI Taxonomy" id="97028"/>
    <lineage>
        <taxon>Eukaryota</taxon>
        <taxon>Viridiplantae</taxon>
        <taxon>Streptophyta</taxon>
        <taxon>Embryophyta</taxon>
        <taxon>Tracheophyta</taxon>
        <taxon>Spermatophyta</taxon>
        <taxon>Magnoliopsida</taxon>
        <taxon>eudicotyledons</taxon>
        <taxon>Gunneridae</taxon>
        <taxon>Pentapetalae</taxon>
        <taxon>rosids</taxon>
        <taxon>fabids</taxon>
        <taxon>Fabales</taxon>
        <taxon>Fabaceae</taxon>
        <taxon>Papilionoideae</taxon>
        <taxon>50 kb inversion clade</taxon>
        <taxon>NPAAA clade</taxon>
        <taxon>Hologalegina</taxon>
        <taxon>IRL clade</taxon>
        <taxon>Trifolieae</taxon>
        <taxon>Trifolium</taxon>
    </lineage>
</organism>